<protein>
    <submittedName>
        <fullName evidence="1">Uncharacterized protein</fullName>
    </submittedName>
</protein>
<accession>A0A1D7UT94</accession>
<evidence type="ECO:0000313" key="2">
    <source>
        <dbReference type="Proteomes" id="UP000094197"/>
    </source>
</evidence>
<proteinExistence type="predicted"/>
<dbReference type="KEGG" id="laj:A0128_02515"/>
<keyword evidence="2" id="KW-1185">Reference proteome</keyword>
<name>A0A1D7UT94_9LEPT</name>
<sequence length="64" mass="7080">MHFSLESEPFLTNLSTGSRTFKFSKRIPLGASVKEYRTIGPFLQTKVPAGEGPMILGNSFPIHL</sequence>
<evidence type="ECO:0000313" key="1">
    <source>
        <dbReference type="EMBL" id="AOP32840.1"/>
    </source>
</evidence>
<organism evidence="1 2">
    <name type="scientific">Leptospira tipperaryensis</name>
    <dbReference type="NCBI Taxonomy" id="2564040"/>
    <lineage>
        <taxon>Bacteria</taxon>
        <taxon>Pseudomonadati</taxon>
        <taxon>Spirochaetota</taxon>
        <taxon>Spirochaetia</taxon>
        <taxon>Leptospirales</taxon>
        <taxon>Leptospiraceae</taxon>
        <taxon>Leptospira</taxon>
    </lineage>
</organism>
<dbReference type="Proteomes" id="UP000094197">
    <property type="component" value="Chromosome 1"/>
</dbReference>
<dbReference type="EMBL" id="CP015217">
    <property type="protein sequence ID" value="AOP32840.1"/>
    <property type="molecule type" value="Genomic_DNA"/>
</dbReference>
<gene>
    <name evidence="1" type="ORF">A0128_02515</name>
</gene>
<reference evidence="1 2" key="1">
    <citation type="submission" date="2016-04" db="EMBL/GenBank/DDBJ databases">
        <title>Complete genome seqeunce of Leptospira alstonii serovar Room22.</title>
        <authorList>
            <person name="Nally J.E."/>
            <person name="Bayles D.O."/>
            <person name="Hurley D."/>
            <person name="Fanning S."/>
            <person name="McMahon B.J."/>
            <person name="Arent Z."/>
        </authorList>
    </citation>
    <scope>NUCLEOTIDE SEQUENCE [LARGE SCALE GENOMIC DNA]</scope>
    <source>
        <strain evidence="1 2">GWTS #1</strain>
    </source>
</reference>
<dbReference type="AlphaFoldDB" id="A0A1D7UT94"/>